<dbReference type="EMBL" id="JACTAM010000455">
    <property type="protein sequence ID" value="KAI2647286.1"/>
    <property type="molecule type" value="Genomic_DNA"/>
</dbReference>
<comment type="caution">
    <text evidence="2">The sequence shown here is derived from an EMBL/GenBank/DDBJ whole genome shotgun (WGS) entry which is preliminary data.</text>
</comment>
<dbReference type="PROSITE" id="PS50879">
    <property type="entry name" value="RNASE_H_1"/>
    <property type="match status" value="1"/>
</dbReference>
<reference evidence="2 3" key="1">
    <citation type="submission" date="2022-01" db="EMBL/GenBank/DDBJ databases">
        <title>A high-quality chromosome-level genome assembly of rohu carp, Labeo rohita.</title>
        <authorList>
            <person name="Arick M.A. II"/>
            <person name="Hsu C.-Y."/>
            <person name="Magbanua Z."/>
            <person name="Pechanova O."/>
            <person name="Grover C."/>
            <person name="Miller E."/>
            <person name="Thrash A."/>
            <person name="Ezzel L."/>
            <person name="Alam S."/>
            <person name="Benzie J."/>
            <person name="Hamilton M."/>
            <person name="Karsi A."/>
            <person name="Lawrence M.L."/>
            <person name="Peterson D.G."/>
        </authorList>
    </citation>
    <scope>NUCLEOTIDE SEQUENCE [LARGE SCALE GENOMIC DNA]</scope>
    <source>
        <strain evidence="3">BAU-BD-2019</strain>
        <tissue evidence="2">Blood</tissue>
    </source>
</reference>
<dbReference type="InterPro" id="IPR002156">
    <property type="entry name" value="RNaseH_domain"/>
</dbReference>
<keyword evidence="3" id="KW-1185">Reference proteome</keyword>
<dbReference type="CDD" id="cd09276">
    <property type="entry name" value="Rnase_HI_RT_non_LTR"/>
    <property type="match status" value="1"/>
</dbReference>
<name>A0ABQ8L976_LABRO</name>
<proteinExistence type="predicted"/>
<dbReference type="Gene3D" id="3.30.420.10">
    <property type="entry name" value="Ribonuclease H-like superfamily/Ribonuclease H"/>
    <property type="match status" value="1"/>
</dbReference>
<dbReference type="InterPro" id="IPR036397">
    <property type="entry name" value="RNaseH_sf"/>
</dbReference>
<accession>A0ABQ8L976</accession>
<evidence type="ECO:0000313" key="3">
    <source>
        <dbReference type="Proteomes" id="UP000830375"/>
    </source>
</evidence>
<dbReference type="Pfam" id="PF00075">
    <property type="entry name" value="RNase_H"/>
    <property type="match status" value="1"/>
</dbReference>
<feature type="domain" description="RNase H type-1" evidence="1">
    <location>
        <begin position="164"/>
        <end position="296"/>
    </location>
</feature>
<protein>
    <submittedName>
        <fullName evidence="2">Ribonuclease H1</fullName>
    </submittedName>
</protein>
<dbReference type="SUPFAM" id="SSF53098">
    <property type="entry name" value="Ribonuclease H-like"/>
    <property type="match status" value="1"/>
</dbReference>
<dbReference type="Proteomes" id="UP000830375">
    <property type="component" value="Unassembled WGS sequence"/>
</dbReference>
<gene>
    <name evidence="2" type="ORF">H4Q32_023953</name>
</gene>
<organism evidence="2 3">
    <name type="scientific">Labeo rohita</name>
    <name type="common">Indian major carp</name>
    <name type="synonym">Cyprinus rohita</name>
    <dbReference type="NCBI Taxonomy" id="84645"/>
    <lineage>
        <taxon>Eukaryota</taxon>
        <taxon>Metazoa</taxon>
        <taxon>Chordata</taxon>
        <taxon>Craniata</taxon>
        <taxon>Vertebrata</taxon>
        <taxon>Euteleostomi</taxon>
        <taxon>Actinopterygii</taxon>
        <taxon>Neopterygii</taxon>
        <taxon>Teleostei</taxon>
        <taxon>Ostariophysi</taxon>
        <taxon>Cypriniformes</taxon>
        <taxon>Cyprinidae</taxon>
        <taxon>Labeoninae</taxon>
        <taxon>Labeonini</taxon>
        <taxon>Labeo</taxon>
    </lineage>
</organism>
<sequence>MYQALIRSCCDYGCIIYGSAAKSLLKKLNVIQSRALRICCGAVKTSPVNAIRVEMGEMPLELRRVKLAMTYWVNLQQSVNSHLTRKVLEECWEYLYDGGYSFGWKSRIWAKEYGMDNKIFCPNIPLADAPPWRVPEPLVDLSLLDKPKDEYIGKQVNVFLNNTFYPTLQLFTDGSKEPVSQKVGIGVYIPIFKIRISLKLPDDLSVYTAELTAIIVGLQWVEEVRPSKVIICSDSSSALISLIHARSDREDLLMEIYLSLYRLKEAGIIVYFCWVPAHVGVSGNEVADKLAKKALDKREVDVQVPMGKKEAKSVLKKKLMNKWQIRWDNSSTGRWCYSITQTVGRMNCQGRNRKEEVWLSRLRLGHTGLNSTMALMGLRENGLCDVCGVSENVFHVLFRCGKYSVYRDSLFSHLGEEGIRHEYILGKGLMDRQIYTALIRYINDSGLGSRI</sequence>
<dbReference type="InterPro" id="IPR012337">
    <property type="entry name" value="RNaseH-like_sf"/>
</dbReference>
<evidence type="ECO:0000259" key="1">
    <source>
        <dbReference type="PROSITE" id="PS50879"/>
    </source>
</evidence>
<evidence type="ECO:0000313" key="2">
    <source>
        <dbReference type="EMBL" id="KAI2647286.1"/>
    </source>
</evidence>